<accession>U9U6B4</accession>
<dbReference type="EMBL" id="KI281505">
    <property type="protein sequence ID" value="ESA15920.1"/>
    <property type="molecule type" value="Genomic_DNA"/>
</dbReference>
<protein>
    <submittedName>
        <fullName evidence="1">Uncharacterized protein</fullName>
    </submittedName>
</protein>
<proteinExistence type="predicted"/>
<organism evidence="1">
    <name type="scientific">Rhizophagus irregularis (strain DAOM 181602 / DAOM 197198 / MUCL 43194)</name>
    <name type="common">Arbuscular mycorrhizal fungus</name>
    <name type="synonym">Glomus intraradices</name>
    <dbReference type="NCBI Taxonomy" id="747089"/>
    <lineage>
        <taxon>Eukaryota</taxon>
        <taxon>Fungi</taxon>
        <taxon>Fungi incertae sedis</taxon>
        <taxon>Mucoromycota</taxon>
        <taxon>Glomeromycotina</taxon>
        <taxon>Glomeromycetes</taxon>
        <taxon>Glomerales</taxon>
        <taxon>Glomeraceae</taxon>
        <taxon>Rhizophagus</taxon>
    </lineage>
</organism>
<sequence length="127" mass="14584">MCAILIKINIQINNNVDGEILQQCSNVIRKSPVIAVIGTTASNRYLVWQKRRAEDTCCGPKRLIRKSNIPKTMCHRPKDGKQDESREGCNNPKNFAHDIWDSLQAFISTLYQYINVTLFMPKSQKFL</sequence>
<dbReference type="HOGENOM" id="CLU_1971654_0_0_1"/>
<name>U9U6B4_RHIID</name>
<evidence type="ECO:0000313" key="1">
    <source>
        <dbReference type="EMBL" id="ESA15920.1"/>
    </source>
</evidence>
<gene>
    <name evidence="1" type="ORF">GLOINDRAFT_94716</name>
</gene>
<reference evidence="1" key="1">
    <citation type="submission" date="2013-07" db="EMBL/GenBank/DDBJ databases">
        <title>The genome of an arbuscular mycorrhizal fungus provides insights into the evolution of the oldest plant symbiosis.</title>
        <authorList>
            <consortium name="DOE Joint Genome Institute"/>
            <person name="Tisserant E."/>
            <person name="Malbreil M."/>
            <person name="Kuo A."/>
            <person name="Kohler A."/>
            <person name="Symeonidi A."/>
            <person name="Balestrini R."/>
            <person name="Charron P."/>
            <person name="Duensing N."/>
            <person name="Frei-dit-Frey N."/>
            <person name="Gianinazzi-Pearson V."/>
            <person name="Gilbert B."/>
            <person name="Handa Y."/>
            <person name="Hijri M."/>
            <person name="Kaul R."/>
            <person name="Kawaguchi M."/>
            <person name="Krajinski F."/>
            <person name="Lammers P."/>
            <person name="Lapierre D."/>
            <person name="Masclaux F.G."/>
            <person name="Murat C."/>
            <person name="Morin E."/>
            <person name="Ndikumana S."/>
            <person name="Pagni M."/>
            <person name="Petitpierre D."/>
            <person name="Requena N."/>
            <person name="Rosikiewicz P."/>
            <person name="Riley R."/>
            <person name="Saito K."/>
            <person name="San Clemente H."/>
            <person name="Shapiro H."/>
            <person name="van Tuinen D."/>
            <person name="Becard G."/>
            <person name="Bonfante P."/>
            <person name="Paszkowski U."/>
            <person name="Shachar-Hill Y."/>
            <person name="Young J.P."/>
            <person name="Sanders I.R."/>
            <person name="Henrissat B."/>
            <person name="Rensing S.A."/>
            <person name="Grigoriev I.V."/>
            <person name="Corradi N."/>
            <person name="Roux C."/>
            <person name="Martin F."/>
        </authorList>
    </citation>
    <scope>NUCLEOTIDE SEQUENCE</scope>
    <source>
        <strain evidence="1">DAOM 197198</strain>
    </source>
</reference>
<dbReference type="AlphaFoldDB" id="U9U6B4"/>